<keyword evidence="1 3" id="KW-0378">Hydrolase</keyword>
<protein>
    <submittedName>
        <fullName evidence="3">Alpha/beta hydrolase</fullName>
    </submittedName>
</protein>
<organism evidence="3 4">
    <name type="scientific">Phanerochaete sordida</name>
    <dbReference type="NCBI Taxonomy" id="48140"/>
    <lineage>
        <taxon>Eukaryota</taxon>
        <taxon>Fungi</taxon>
        <taxon>Dikarya</taxon>
        <taxon>Basidiomycota</taxon>
        <taxon>Agaricomycotina</taxon>
        <taxon>Agaricomycetes</taxon>
        <taxon>Polyporales</taxon>
        <taxon>Phanerochaetaceae</taxon>
        <taxon>Phanerochaete</taxon>
    </lineage>
</organism>
<evidence type="ECO:0000259" key="2">
    <source>
        <dbReference type="Pfam" id="PF07859"/>
    </source>
</evidence>
<dbReference type="InterPro" id="IPR029058">
    <property type="entry name" value="AB_hydrolase_fold"/>
</dbReference>
<dbReference type="Gene3D" id="3.40.50.1820">
    <property type="entry name" value="alpha/beta hydrolase"/>
    <property type="match status" value="1"/>
</dbReference>
<evidence type="ECO:0000256" key="1">
    <source>
        <dbReference type="ARBA" id="ARBA00022801"/>
    </source>
</evidence>
<sequence length="368" mass="39055">MSTEGASAQSFLTFAYKTAECGPILLDVYAPSLKQAEDDTSSTRPPPTIAPAVVFFHGGGLAVGDRTSWRPDWLKDRVVASGMAFVSADYRLMPPATGHDIVEDIQALFRFIDKDLNALLEAAPAAHPFRIDPSALAVAGASGGGLVAYLAVMHVSPKPRALLALYAMGGDFFLPHYFAPKSGVFFMGREVLDPAAYAEFLHPRSAAVPSLSASTLAYHGADHAIPGFPANPRMLLPRLYLQLGVWLDYYTGAHAPSLSGALRDAAAQGADLSACVPARHAKLWPQLAAGASWPPTFLVHGSADSAVPVRESQNIAELLREGGVPVTLRVLDGKEHSPDLAADAAELYGSPGGLFDEVRDFLVEVLRS</sequence>
<feature type="domain" description="Alpha/beta hydrolase fold-3" evidence="2">
    <location>
        <begin position="53"/>
        <end position="168"/>
    </location>
</feature>
<comment type="caution">
    <text evidence="3">The sequence shown here is derived from an EMBL/GenBank/DDBJ whole genome shotgun (WGS) entry which is preliminary data.</text>
</comment>
<evidence type="ECO:0000313" key="4">
    <source>
        <dbReference type="Proteomes" id="UP000703269"/>
    </source>
</evidence>
<proteinExistence type="predicted"/>
<dbReference type="SUPFAM" id="SSF53474">
    <property type="entry name" value="alpha/beta-Hydrolases"/>
    <property type="match status" value="1"/>
</dbReference>
<dbReference type="InterPro" id="IPR050300">
    <property type="entry name" value="GDXG_lipolytic_enzyme"/>
</dbReference>
<reference evidence="3 4" key="1">
    <citation type="submission" date="2021-08" db="EMBL/GenBank/DDBJ databases">
        <title>Draft Genome Sequence of Phanerochaete sordida strain YK-624.</title>
        <authorList>
            <person name="Mori T."/>
            <person name="Dohra H."/>
            <person name="Suzuki T."/>
            <person name="Kawagishi H."/>
            <person name="Hirai H."/>
        </authorList>
    </citation>
    <scope>NUCLEOTIDE SEQUENCE [LARGE SCALE GENOMIC DNA]</scope>
    <source>
        <strain evidence="3 4">YK-624</strain>
    </source>
</reference>
<keyword evidence="4" id="KW-1185">Reference proteome</keyword>
<gene>
    <name evidence="3" type="ORF">PsYK624_169880</name>
</gene>
<dbReference type="AlphaFoldDB" id="A0A9P3LNW6"/>
<dbReference type="Pfam" id="PF07859">
    <property type="entry name" value="Abhydrolase_3"/>
    <property type="match status" value="1"/>
</dbReference>
<dbReference type="PANTHER" id="PTHR48081:SF3">
    <property type="entry name" value="ALPHA_BETA HYDROLASE FOLD-3 DOMAIN-CONTAINING PROTEIN"/>
    <property type="match status" value="1"/>
</dbReference>
<dbReference type="OrthoDB" id="19653at2759"/>
<evidence type="ECO:0000313" key="3">
    <source>
        <dbReference type="EMBL" id="GJF00690.1"/>
    </source>
</evidence>
<accession>A0A9P3LNW6</accession>
<name>A0A9P3LNW6_9APHY</name>
<dbReference type="GO" id="GO:0016787">
    <property type="term" value="F:hydrolase activity"/>
    <property type="evidence" value="ECO:0007669"/>
    <property type="project" value="UniProtKB-KW"/>
</dbReference>
<dbReference type="Proteomes" id="UP000703269">
    <property type="component" value="Unassembled WGS sequence"/>
</dbReference>
<dbReference type="EMBL" id="BPQB01000184">
    <property type="protein sequence ID" value="GJF00690.1"/>
    <property type="molecule type" value="Genomic_DNA"/>
</dbReference>
<dbReference type="PANTHER" id="PTHR48081">
    <property type="entry name" value="AB HYDROLASE SUPERFAMILY PROTEIN C4A8.06C"/>
    <property type="match status" value="1"/>
</dbReference>
<dbReference type="InterPro" id="IPR013094">
    <property type="entry name" value="AB_hydrolase_3"/>
</dbReference>